<keyword evidence="8" id="KW-0503">Monooxygenase</keyword>
<evidence type="ECO:0000256" key="6">
    <source>
        <dbReference type="ARBA" id="ARBA00023002"/>
    </source>
</evidence>
<sequence>MTVDSATPPWNGIPDVASLSKKYEAETEKRLRLDGNAQYLDLNLDPSSRLSDLAQDPWVDHGLLNAQAPNLRDGDDVRCLILGAGFGGLLYAVRLLEQGFDATDVRIVDAAGGFGGTWYWNRYPGLMCDVESSIYMPLLEEMGYMPKHRFSYGPELRQHAENIAARWDLVDKVAFRTTARSYEWDDDKRRWKVAMTQHLGPSKQRNELTVTAQFVVLANGILNHPKAPKIPGLGDFKGEMMHTGRWDYNISGGSPDNWRLAGFTGKRVGVVGTGATAVQCIPQIAKWAEKLYVFQRTPSAVDERGQRDMTPQEWQSLTAKEDWWRARNGNFHRVMAGTLVEENLVNDGWTTIDSFKYLAGAPHDKPLGMEDLPGQVGKALAADAPRSERLRRRVDDIVTDRHTASALKAWYPSYCKRPCFHDEYLPTFNLPHVILVDTNGKGIEEVTPSGVVVAGQEYELDIVIWATGYRAPTDSRSEPGRRSNAVIRGRDGRALSHKWQQDGPGTLHGVLSHGFPNMVLTGPSQACASPNWMYVQDILSRHAAHIVGEAVRRAEQAGNGRNVTVEPSRQAEEAWTGHIISRAAWLASLQVCGPSYFNNEGLKQTPDEMMKTLRGAHDSRGVLAFEETLSQWRHQGGLQGVEVTW</sequence>
<keyword evidence="4" id="KW-0274">FAD</keyword>
<keyword evidence="6" id="KW-0560">Oxidoreductase</keyword>
<keyword evidence="5" id="KW-0521">NADP</keyword>
<dbReference type="Proteomes" id="UP001163105">
    <property type="component" value="Unassembled WGS sequence"/>
</dbReference>
<comment type="caution">
    <text evidence="8">The sequence shown here is derived from an EMBL/GenBank/DDBJ whole genome shotgun (WGS) entry which is preliminary data.</text>
</comment>
<dbReference type="EMBL" id="JAQHRD010000002">
    <property type="protein sequence ID" value="KAJ6445104.1"/>
    <property type="molecule type" value="Genomic_DNA"/>
</dbReference>
<proteinExistence type="inferred from homology"/>
<protein>
    <submittedName>
        <fullName evidence="8">Flavin-binding monooxygenase-like family protein</fullName>
    </submittedName>
</protein>
<reference evidence="8" key="1">
    <citation type="submission" date="2023-01" db="EMBL/GenBank/DDBJ databases">
        <title>The growth and conidiation of Purpureocillium lavendulum are regulated by nitrogen source and histone H3K14 acetylation.</title>
        <authorList>
            <person name="Tang P."/>
            <person name="Han J."/>
            <person name="Zhang C."/>
            <person name="Tang P."/>
            <person name="Qi F."/>
            <person name="Zhang K."/>
            <person name="Liang L."/>
        </authorList>
    </citation>
    <scope>NUCLEOTIDE SEQUENCE</scope>
    <source>
        <strain evidence="8">YMF1.00683</strain>
    </source>
</reference>
<organism evidence="8 9">
    <name type="scientific">Purpureocillium lavendulum</name>
    <dbReference type="NCBI Taxonomy" id="1247861"/>
    <lineage>
        <taxon>Eukaryota</taxon>
        <taxon>Fungi</taxon>
        <taxon>Dikarya</taxon>
        <taxon>Ascomycota</taxon>
        <taxon>Pezizomycotina</taxon>
        <taxon>Sordariomycetes</taxon>
        <taxon>Hypocreomycetidae</taxon>
        <taxon>Hypocreales</taxon>
        <taxon>Ophiocordycipitaceae</taxon>
        <taxon>Purpureocillium</taxon>
    </lineage>
</organism>
<dbReference type="GO" id="GO:0004497">
    <property type="term" value="F:monooxygenase activity"/>
    <property type="evidence" value="ECO:0007669"/>
    <property type="project" value="UniProtKB-KW"/>
</dbReference>
<evidence type="ECO:0000256" key="4">
    <source>
        <dbReference type="ARBA" id="ARBA00022827"/>
    </source>
</evidence>
<evidence type="ECO:0000313" key="9">
    <source>
        <dbReference type="Proteomes" id="UP001163105"/>
    </source>
</evidence>
<dbReference type="SUPFAM" id="SSF51905">
    <property type="entry name" value="FAD/NAD(P)-binding domain"/>
    <property type="match status" value="1"/>
</dbReference>
<dbReference type="PANTHER" id="PTHR43098">
    <property type="entry name" value="L-ORNITHINE N(5)-MONOOXYGENASE-RELATED"/>
    <property type="match status" value="1"/>
</dbReference>
<gene>
    <name evidence="8" type="ORF">O9K51_03507</name>
</gene>
<evidence type="ECO:0000256" key="5">
    <source>
        <dbReference type="ARBA" id="ARBA00022857"/>
    </source>
</evidence>
<evidence type="ECO:0000259" key="7">
    <source>
        <dbReference type="Pfam" id="PF07992"/>
    </source>
</evidence>
<keyword evidence="3" id="KW-0285">Flavoprotein</keyword>
<evidence type="ECO:0000256" key="1">
    <source>
        <dbReference type="ARBA" id="ARBA00001974"/>
    </source>
</evidence>
<dbReference type="InterPro" id="IPR036188">
    <property type="entry name" value="FAD/NAD-bd_sf"/>
</dbReference>
<dbReference type="InterPro" id="IPR023753">
    <property type="entry name" value="FAD/NAD-binding_dom"/>
</dbReference>
<dbReference type="InterPro" id="IPR050775">
    <property type="entry name" value="FAD-binding_Monooxygenases"/>
</dbReference>
<evidence type="ECO:0000256" key="3">
    <source>
        <dbReference type="ARBA" id="ARBA00022630"/>
    </source>
</evidence>
<dbReference type="AlphaFoldDB" id="A0AB34G0Q9"/>
<evidence type="ECO:0000256" key="2">
    <source>
        <dbReference type="ARBA" id="ARBA00010139"/>
    </source>
</evidence>
<dbReference type="Pfam" id="PF07992">
    <property type="entry name" value="Pyr_redox_2"/>
    <property type="match status" value="1"/>
</dbReference>
<keyword evidence="9" id="KW-1185">Reference proteome</keyword>
<name>A0AB34G0Q9_9HYPO</name>
<comment type="similarity">
    <text evidence="2">Belongs to the FAD-binding monooxygenase family.</text>
</comment>
<feature type="domain" description="FAD/NAD(P)-binding" evidence="7">
    <location>
        <begin position="78"/>
        <end position="304"/>
    </location>
</feature>
<evidence type="ECO:0000313" key="8">
    <source>
        <dbReference type="EMBL" id="KAJ6445104.1"/>
    </source>
</evidence>
<dbReference type="PANTHER" id="PTHR43098:SF2">
    <property type="entry name" value="FAD-BINDING MONOOXYGENASE AUSB-RELATED"/>
    <property type="match status" value="1"/>
</dbReference>
<comment type="cofactor">
    <cofactor evidence="1">
        <name>FAD</name>
        <dbReference type="ChEBI" id="CHEBI:57692"/>
    </cofactor>
</comment>
<dbReference type="Gene3D" id="3.50.50.60">
    <property type="entry name" value="FAD/NAD(P)-binding domain"/>
    <property type="match status" value="2"/>
</dbReference>
<accession>A0AB34G0Q9</accession>